<dbReference type="Proteomes" id="UP001239445">
    <property type="component" value="Unassembled WGS sequence"/>
</dbReference>
<comment type="caution">
    <text evidence="2">The sequence shown here is derived from an EMBL/GenBank/DDBJ whole genome shotgun (WGS) entry which is preliminary data.</text>
</comment>
<feature type="non-terminal residue" evidence="2">
    <location>
        <position position="1"/>
    </location>
</feature>
<evidence type="ECO:0000256" key="1">
    <source>
        <dbReference type="SAM" id="Phobius"/>
    </source>
</evidence>
<evidence type="ECO:0000313" key="2">
    <source>
        <dbReference type="EMBL" id="KAK1757837.1"/>
    </source>
</evidence>
<organism evidence="2 3">
    <name type="scientific">Echria macrotheca</name>
    <dbReference type="NCBI Taxonomy" id="438768"/>
    <lineage>
        <taxon>Eukaryota</taxon>
        <taxon>Fungi</taxon>
        <taxon>Dikarya</taxon>
        <taxon>Ascomycota</taxon>
        <taxon>Pezizomycotina</taxon>
        <taxon>Sordariomycetes</taxon>
        <taxon>Sordariomycetidae</taxon>
        <taxon>Sordariales</taxon>
        <taxon>Schizotheciaceae</taxon>
        <taxon>Echria</taxon>
    </lineage>
</organism>
<dbReference type="EMBL" id="MU839830">
    <property type="protein sequence ID" value="KAK1757837.1"/>
    <property type="molecule type" value="Genomic_DNA"/>
</dbReference>
<keyword evidence="1" id="KW-0472">Membrane</keyword>
<proteinExistence type="predicted"/>
<evidence type="ECO:0000313" key="3">
    <source>
        <dbReference type="Proteomes" id="UP001239445"/>
    </source>
</evidence>
<dbReference type="AlphaFoldDB" id="A0AAJ0BJ78"/>
<accession>A0AAJ0BJ78</accession>
<keyword evidence="1" id="KW-0812">Transmembrane</keyword>
<feature type="non-terminal residue" evidence="2">
    <location>
        <position position="93"/>
    </location>
</feature>
<reference evidence="2" key="1">
    <citation type="submission" date="2023-06" db="EMBL/GenBank/DDBJ databases">
        <title>Genome-scale phylogeny and comparative genomics of the fungal order Sordariales.</title>
        <authorList>
            <consortium name="Lawrence Berkeley National Laboratory"/>
            <person name="Hensen N."/>
            <person name="Bonometti L."/>
            <person name="Westerberg I."/>
            <person name="Brannstrom I.O."/>
            <person name="Guillou S."/>
            <person name="Cros-Aarteil S."/>
            <person name="Calhoun S."/>
            <person name="Haridas S."/>
            <person name="Kuo A."/>
            <person name="Mondo S."/>
            <person name="Pangilinan J."/>
            <person name="Riley R."/>
            <person name="Labutti K."/>
            <person name="Andreopoulos B."/>
            <person name="Lipzen A."/>
            <person name="Chen C."/>
            <person name="Yanf M."/>
            <person name="Daum C."/>
            <person name="Ng V."/>
            <person name="Clum A."/>
            <person name="Steindorff A."/>
            <person name="Ohm R."/>
            <person name="Martin F."/>
            <person name="Silar P."/>
            <person name="Natvig D."/>
            <person name="Lalanne C."/>
            <person name="Gautier V."/>
            <person name="Ament-Velasquez S.L."/>
            <person name="Kruys A."/>
            <person name="Hutchinson M.I."/>
            <person name="Powell A.J."/>
            <person name="Barry K."/>
            <person name="Miller A.N."/>
            <person name="Grigoriev I.V."/>
            <person name="Debuchy R."/>
            <person name="Gladieux P."/>
            <person name="Thoren M.H."/>
            <person name="Johannesson H."/>
        </authorList>
    </citation>
    <scope>NUCLEOTIDE SEQUENCE</scope>
    <source>
        <strain evidence="2">PSN4</strain>
    </source>
</reference>
<keyword evidence="1" id="KW-1133">Transmembrane helix</keyword>
<protein>
    <submittedName>
        <fullName evidence="2">Uncharacterized protein</fullName>
    </submittedName>
</protein>
<feature type="transmembrane region" description="Helical" evidence="1">
    <location>
        <begin position="41"/>
        <end position="57"/>
    </location>
</feature>
<keyword evidence="3" id="KW-1185">Reference proteome</keyword>
<gene>
    <name evidence="2" type="ORF">QBC47DRAFT_377080</name>
</gene>
<name>A0AAJ0BJ78_9PEZI</name>
<sequence length="93" mass="10672">RRRELASKRQAIKMVAFCLIVDLFQISRSTSYLNIAKTQRTNHMVVFLLGFLFLNLLSNYSTGLQLGTIHYNMYTPHARGVRHHQPSEVPAAI</sequence>